<gene>
    <name evidence="2" type="ORF">ACFFQA_04015</name>
</gene>
<name>A0ABV5ZQE7_9PSEU</name>
<dbReference type="PANTHER" id="PTHR34448">
    <property type="entry name" value="AMINOPEPTIDASE"/>
    <property type="match status" value="1"/>
</dbReference>
<keyword evidence="3" id="KW-1185">Reference proteome</keyword>
<accession>A0ABV5ZQE7</accession>
<sequence length="328" mass="35364">MSWTAVATAAVNGVAPPTGGLVVVRDRCGRDEALYAVVVELERRGVTAVVDTAPDEVITRILRTATPHVIEHFGTHRAAMLERADGVITIGAQKPDFSGVDEEVLRAFLRARAVMGEVETRRRLPFLVVGVPTKRLADQLGRTITELDELVLPALAVPQEVLAEAIRHKTAELRGRHWVLESPGCRLTADRGERPLLSDDGHVSEVDRERGATTSNLPAGSIYSTVVEESVEGTVRLDDGVVLGFEAGRVVDGPSELMGERVSHIGIGLNPAARAMGWTLNDEHREGAVFLALGENRYLGGRNASTLNEDFLVSQPHLAERTGSVVTT</sequence>
<evidence type="ECO:0008006" key="4">
    <source>
        <dbReference type="Google" id="ProtNLM"/>
    </source>
</evidence>
<dbReference type="Gene3D" id="3.40.1830.10">
    <property type="entry name" value="Thermophilic metalloprotease (M29)"/>
    <property type="match status" value="1"/>
</dbReference>
<evidence type="ECO:0000313" key="3">
    <source>
        <dbReference type="Proteomes" id="UP001589693"/>
    </source>
</evidence>
<keyword evidence="1" id="KW-0479">Metal-binding</keyword>
<dbReference type="EMBL" id="JBHLZU010000003">
    <property type="protein sequence ID" value="MFB9903096.1"/>
    <property type="molecule type" value="Genomic_DNA"/>
</dbReference>
<evidence type="ECO:0000313" key="2">
    <source>
        <dbReference type="EMBL" id="MFB9903096.1"/>
    </source>
</evidence>
<organism evidence="2 3">
    <name type="scientific">Allokutzneria oryzae</name>
    <dbReference type="NCBI Taxonomy" id="1378989"/>
    <lineage>
        <taxon>Bacteria</taxon>
        <taxon>Bacillati</taxon>
        <taxon>Actinomycetota</taxon>
        <taxon>Actinomycetes</taxon>
        <taxon>Pseudonocardiales</taxon>
        <taxon>Pseudonocardiaceae</taxon>
        <taxon>Allokutzneria</taxon>
    </lineage>
</organism>
<reference evidence="2 3" key="1">
    <citation type="submission" date="2024-09" db="EMBL/GenBank/DDBJ databases">
        <authorList>
            <person name="Sun Q."/>
            <person name="Mori K."/>
        </authorList>
    </citation>
    <scope>NUCLEOTIDE SEQUENCE [LARGE SCALE GENOMIC DNA]</scope>
    <source>
        <strain evidence="2 3">TBRC 7907</strain>
    </source>
</reference>
<dbReference type="RefSeq" id="WP_377850229.1">
    <property type="nucleotide sequence ID" value="NZ_JBHLZU010000003.1"/>
</dbReference>
<proteinExistence type="predicted"/>
<dbReference type="Proteomes" id="UP001589693">
    <property type="component" value="Unassembled WGS sequence"/>
</dbReference>
<evidence type="ECO:0000256" key="1">
    <source>
        <dbReference type="ARBA" id="ARBA00022723"/>
    </source>
</evidence>
<dbReference type="SUPFAM" id="SSF144052">
    <property type="entry name" value="Thermophilic metalloprotease-like"/>
    <property type="match status" value="1"/>
</dbReference>
<dbReference type="InterPro" id="IPR035097">
    <property type="entry name" value="M29_N-terminal"/>
</dbReference>
<dbReference type="PANTHER" id="PTHR34448:SF1">
    <property type="entry name" value="BLL6088 PROTEIN"/>
    <property type="match status" value="1"/>
</dbReference>
<dbReference type="InterPro" id="IPR052170">
    <property type="entry name" value="M29_Exopeptidase"/>
</dbReference>
<comment type="caution">
    <text evidence="2">The sequence shown here is derived from an EMBL/GenBank/DDBJ whole genome shotgun (WGS) entry which is preliminary data.</text>
</comment>
<protein>
    <recommendedName>
        <fullName evidence="4">Leucyl aminopeptidase</fullName>
    </recommendedName>
</protein>